<dbReference type="RefSeq" id="XP_013779282.2">
    <property type="nucleotide sequence ID" value="XM_013923828.2"/>
</dbReference>
<accession>A0ABM1BCL2</accession>
<keyword evidence="3 6" id="KW-0812">Transmembrane</keyword>
<keyword evidence="8" id="KW-1185">Reference proteome</keyword>
<dbReference type="InterPro" id="IPR055272">
    <property type="entry name" value="POPDC1-3_dom"/>
</dbReference>
<sequence length="337" mass="38324">MSKVTEGPDVLRMLTDFMFNSVTNVTSDVVSPTTHSAIDKTQSMENYTDFDFLPPNSIGVCANGWLPPNHLLFQLANTFLFLSYMAPTGIHGLLYLRATLMLACLFFSLWAWLILCAFDTFLWNAIFTVLNLVHVCIILYMLRPVRFTHEIELLYQDLFKPLHTSRRQFQKALACMKEIQTLKAKEPYCLENVTHVDRLSLVLSGRLIVSQGGHQLHIIDSHQFLDSPEWFGVTSDDCYQVTVTALEESRLIVWHRDKLKLSICGDTFLQAVFDNILGKDVVKKLMLITETSNNEISLCGGENPTETSRLLVPSKEIRTGMDVVLNRHLDSPGEMIF</sequence>
<comment type="subcellular location">
    <subcellularLocation>
        <location evidence="1">Membrane</location>
        <topology evidence="1">Multi-pass membrane protein</topology>
    </subcellularLocation>
</comment>
<dbReference type="InterPro" id="IPR014710">
    <property type="entry name" value="RmlC-like_jellyroll"/>
</dbReference>
<comment type="similarity">
    <text evidence="2">Belongs to the popeye family.</text>
</comment>
<dbReference type="InterPro" id="IPR006916">
    <property type="entry name" value="POPDC1-3"/>
</dbReference>
<dbReference type="SUPFAM" id="SSF51206">
    <property type="entry name" value="cAMP-binding domain-like"/>
    <property type="match status" value="1"/>
</dbReference>
<reference evidence="9" key="1">
    <citation type="submission" date="2025-08" db="UniProtKB">
        <authorList>
            <consortium name="RefSeq"/>
        </authorList>
    </citation>
    <scope>IDENTIFICATION</scope>
    <source>
        <tissue evidence="9">Muscle</tissue>
    </source>
</reference>
<dbReference type="GeneID" id="106463763"/>
<dbReference type="Gene3D" id="2.60.120.10">
    <property type="entry name" value="Jelly Rolls"/>
    <property type="match status" value="1"/>
</dbReference>
<evidence type="ECO:0000256" key="5">
    <source>
        <dbReference type="ARBA" id="ARBA00023136"/>
    </source>
</evidence>
<organism evidence="8 9">
    <name type="scientific">Limulus polyphemus</name>
    <name type="common">Atlantic horseshoe crab</name>
    <dbReference type="NCBI Taxonomy" id="6850"/>
    <lineage>
        <taxon>Eukaryota</taxon>
        <taxon>Metazoa</taxon>
        <taxon>Ecdysozoa</taxon>
        <taxon>Arthropoda</taxon>
        <taxon>Chelicerata</taxon>
        <taxon>Merostomata</taxon>
        <taxon>Xiphosura</taxon>
        <taxon>Limulidae</taxon>
        <taxon>Limulus</taxon>
    </lineage>
</organism>
<feature type="domain" description="POPDC1-3" evidence="7">
    <location>
        <begin position="68"/>
        <end position="290"/>
    </location>
</feature>
<evidence type="ECO:0000256" key="3">
    <source>
        <dbReference type="ARBA" id="ARBA00022692"/>
    </source>
</evidence>
<evidence type="ECO:0000256" key="1">
    <source>
        <dbReference type="ARBA" id="ARBA00004141"/>
    </source>
</evidence>
<dbReference type="PANTHER" id="PTHR12101:SF1">
    <property type="entry name" value="BVES"/>
    <property type="match status" value="1"/>
</dbReference>
<evidence type="ECO:0000313" key="8">
    <source>
        <dbReference type="Proteomes" id="UP000694941"/>
    </source>
</evidence>
<dbReference type="InterPro" id="IPR018490">
    <property type="entry name" value="cNMP-bd_dom_sf"/>
</dbReference>
<name>A0ABM1BCL2_LIMPO</name>
<evidence type="ECO:0000259" key="7">
    <source>
        <dbReference type="Pfam" id="PF04831"/>
    </source>
</evidence>
<feature type="non-terminal residue" evidence="9">
    <location>
        <position position="337"/>
    </location>
</feature>
<keyword evidence="5 6" id="KW-0472">Membrane</keyword>
<evidence type="ECO:0000256" key="4">
    <source>
        <dbReference type="ARBA" id="ARBA00022989"/>
    </source>
</evidence>
<keyword evidence="4 6" id="KW-1133">Transmembrane helix</keyword>
<evidence type="ECO:0000256" key="6">
    <source>
        <dbReference type="SAM" id="Phobius"/>
    </source>
</evidence>
<protein>
    <submittedName>
        <fullName evidence="9">Popeye domain-containing protein 3-like</fullName>
    </submittedName>
</protein>
<feature type="transmembrane region" description="Helical" evidence="6">
    <location>
        <begin position="121"/>
        <end position="142"/>
    </location>
</feature>
<proteinExistence type="inferred from homology"/>
<feature type="transmembrane region" description="Helical" evidence="6">
    <location>
        <begin position="94"/>
        <end position="115"/>
    </location>
</feature>
<dbReference type="Pfam" id="PF04831">
    <property type="entry name" value="POPDC1-3"/>
    <property type="match status" value="1"/>
</dbReference>
<evidence type="ECO:0000313" key="9">
    <source>
        <dbReference type="RefSeq" id="XP_013779282.2"/>
    </source>
</evidence>
<gene>
    <name evidence="9" type="primary">LOC106463763</name>
</gene>
<evidence type="ECO:0000256" key="2">
    <source>
        <dbReference type="ARBA" id="ARBA00007146"/>
    </source>
</evidence>
<dbReference type="Proteomes" id="UP000694941">
    <property type="component" value="Unplaced"/>
</dbReference>
<dbReference type="PANTHER" id="PTHR12101">
    <property type="entry name" value="POPEYE DOMAIN CONTAINING PROTEIN"/>
    <property type="match status" value="1"/>
</dbReference>